<dbReference type="EMBL" id="FRCA01000001">
    <property type="protein sequence ID" value="SHL44172.1"/>
    <property type="molecule type" value="Genomic_DNA"/>
</dbReference>
<dbReference type="EMBL" id="BJXU01000009">
    <property type="protein sequence ID" value="GEN22319.1"/>
    <property type="molecule type" value="Genomic_DNA"/>
</dbReference>
<keyword evidence="1" id="KW-1133">Transmembrane helix</keyword>
<dbReference type="OrthoDB" id="5420630at2"/>
<accession>A0A1M7AMZ7</accession>
<feature type="transmembrane region" description="Helical" evidence="1">
    <location>
        <begin position="73"/>
        <end position="89"/>
    </location>
</feature>
<evidence type="ECO:0000313" key="3">
    <source>
        <dbReference type="EMBL" id="SHL44172.1"/>
    </source>
</evidence>
<dbReference type="Proteomes" id="UP000184123">
    <property type="component" value="Unassembled WGS sequence"/>
</dbReference>
<proteinExistence type="predicted"/>
<dbReference type="AlphaFoldDB" id="A0A1M7AMZ7"/>
<dbReference type="InterPro" id="IPR018678">
    <property type="entry name" value="DUF2160_TM"/>
</dbReference>
<protein>
    <submittedName>
        <fullName evidence="2 3">Membrane protein</fullName>
    </submittedName>
</protein>
<reference evidence="2 5" key="2">
    <citation type="submission" date="2019-07" db="EMBL/GenBank/DDBJ databases">
        <title>Whole genome shotgun sequence of Halomonas cupida NBRC 102219.</title>
        <authorList>
            <person name="Hosoyama A."/>
            <person name="Uohara A."/>
            <person name="Ohji S."/>
            <person name="Ichikawa N."/>
        </authorList>
    </citation>
    <scope>NUCLEOTIDE SEQUENCE [LARGE SCALE GENOMIC DNA]</scope>
    <source>
        <strain evidence="2 5">NBRC 102219</strain>
    </source>
</reference>
<dbReference type="STRING" id="44933.SAMN05660971_00582"/>
<evidence type="ECO:0000256" key="1">
    <source>
        <dbReference type="SAM" id="Phobius"/>
    </source>
</evidence>
<dbReference type="Proteomes" id="UP000321726">
    <property type="component" value="Unassembled WGS sequence"/>
</dbReference>
<dbReference type="Pfam" id="PF09928">
    <property type="entry name" value="DUF2160"/>
    <property type="match status" value="1"/>
</dbReference>
<evidence type="ECO:0000313" key="5">
    <source>
        <dbReference type="Proteomes" id="UP000321726"/>
    </source>
</evidence>
<name>A0A1M7AMZ7_9GAMM</name>
<reference evidence="3 4" key="1">
    <citation type="submission" date="2016-11" db="EMBL/GenBank/DDBJ databases">
        <authorList>
            <person name="Jaros S."/>
            <person name="Januszkiewicz K."/>
            <person name="Wedrychowicz H."/>
        </authorList>
    </citation>
    <scope>NUCLEOTIDE SEQUENCE [LARGE SCALE GENOMIC DNA]</scope>
    <source>
        <strain evidence="3 4">DSM 4740</strain>
    </source>
</reference>
<evidence type="ECO:0000313" key="4">
    <source>
        <dbReference type="Proteomes" id="UP000184123"/>
    </source>
</evidence>
<keyword evidence="1" id="KW-0472">Membrane</keyword>
<evidence type="ECO:0000313" key="2">
    <source>
        <dbReference type="EMBL" id="GEN22319.1"/>
    </source>
</evidence>
<gene>
    <name evidence="2" type="ORF">HCU01_02680</name>
    <name evidence="3" type="ORF">SAMN05660971_00582</name>
</gene>
<keyword evidence="1" id="KW-0812">Transmembrane</keyword>
<sequence>MDWMVWTVPTAIFFAAIAALLVGMTIWELVSPTVERRGFLPMATTRGDRFFIGMLSVAWIHLLMGGFTSLSLWLALGVSVVWMLVLVRWG</sequence>
<organism evidence="3 4">
    <name type="scientific">Halomonas cupida</name>
    <dbReference type="NCBI Taxonomy" id="44933"/>
    <lineage>
        <taxon>Bacteria</taxon>
        <taxon>Pseudomonadati</taxon>
        <taxon>Pseudomonadota</taxon>
        <taxon>Gammaproteobacteria</taxon>
        <taxon>Oceanospirillales</taxon>
        <taxon>Halomonadaceae</taxon>
        <taxon>Halomonas</taxon>
    </lineage>
</organism>
<feature type="transmembrane region" description="Helical" evidence="1">
    <location>
        <begin position="6"/>
        <end position="30"/>
    </location>
</feature>
<dbReference type="RefSeq" id="WP_073433491.1">
    <property type="nucleotide sequence ID" value="NZ_BJXU01000009.1"/>
</dbReference>
<keyword evidence="5" id="KW-1185">Reference proteome</keyword>